<dbReference type="PANTHER" id="PTHR46082:SF6">
    <property type="entry name" value="AAA+ ATPASE DOMAIN-CONTAINING PROTEIN-RELATED"/>
    <property type="match status" value="1"/>
</dbReference>
<reference evidence="3 4" key="1">
    <citation type="submission" date="2022-06" db="EMBL/GenBank/DDBJ databases">
        <title>Genomic Encyclopedia of Archaeal and Bacterial Type Strains, Phase II (KMG-II): from individual species to whole genera.</title>
        <authorList>
            <person name="Goeker M."/>
        </authorList>
    </citation>
    <scope>NUCLEOTIDE SEQUENCE [LARGE SCALE GENOMIC DNA]</scope>
    <source>
        <strain evidence="3 4">DSM 44255</strain>
    </source>
</reference>
<dbReference type="InterPro" id="IPR003593">
    <property type="entry name" value="AAA+_ATPase"/>
</dbReference>
<dbReference type="SUPFAM" id="SSF48452">
    <property type="entry name" value="TPR-like"/>
    <property type="match status" value="3"/>
</dbReference>
<feature type="transmembrane region" description="Helical" evidence="1">
    <location>
        <begin position="33"/>
        <end position="56"/>
    </location>
</feature>
<dbReference type="Pfam" id="PF13374">
    <property type="entry name" value="TPR_10"/>
    <property type="match status" value="3"/>
</dbReference>
<dbReference type="PROSITE" id="PS00675">
    <property type="entry name" value="SIGMA54_INTERACT_1"/>
    <property type="match status" value="1"/>
</dbReference>
<dbReference type="Pfam" id="PF13424">
    <property type="entry name" value="TPR_12"/>
    <property type="match status" value="2"/>
</dbReference>
<dbReference type="InterPro" id="IPR011990">
    <property type="entry name" value="TPR-like_helical_dom_sf"/>
</dbReference>
<keyword evidence="1" id="KW-0812">Transmembrane</keyword>
<feature type="domain" description="AAA+ ATPase" evidence="2">
    <location>
        <begin position="129"/>
        <end position="238"/>
    </location>
</feature>
<dbReference type="Gene3D" id="1.25.40.10">
    <property type="entry name" value="Tetratricopeptide repeat domain"/>
    <property type="match status" value="2"/>
</dbReference>
<proteinExistence type="predicted"/>
<evidence type="ECO:0000313" key="3">
    <source>
        <dbReference type="EMBL" id="MCP2270584.1"/>
    </source>
</evidence>
<keyword evidence="4" id="KW-1185">Reference proteome</keyword>
<dbReference type="InterPro" id="IPR053137">
    <property type="entry name" value="NLR-like"/>
</dbReference>
<dbReference type="PANTHER" id="PTHR46082">
    <property type="entry name" value="ATP/GTP-BINDING PROTEIN-RELATED"/>
    <property type="match status" value="1"/>
</dbReference>
<name>A0ABT1ID98_9PSEU</name>
<evidence type="ECO:0000313" key="4">
    <source>
        <dbReference type="Proteomes" id="UP001205185"/>
    </source>
</evidence>
<organism evidence="3 4">
    <name type="scientific">Actinokineospora diospyrosa</name>
    <dbReference type="NCBI Taxonomy" id="103728"/>
    <lineage>
        <taxon>Bacteria</taxon>
        <taxon>Bacillati</taxon>
        <taxon>Actinomycetota</taxon>
        <taxon>Actinomycetes</taxon>
        <taxon>Pseudonocardiales</taxon>
        <taxon>Pseudonocardiaceae</taxon>
        <taxon>Actinokineospora</taxon>
    </lineage>
</organism>
<dbReference type="SMART" id="SM00382">
    <property type="entry name" value="AAA"/>
    <property type="match status" value="1"/>
</dbReference>
<dbReference type="EMBL" id="JAMTCO010000007">
    <property type="protein sequence ID" value="MCP2270584.1"/>
    <property type="molecule type" value="Genomic_DNA"/>
</dbReference>
<sequence length="750" mass="81628">MRGGRGAWRWAAVVLLAAAGAATAPLKPLGVEQWAWLAITAAVAAAVAAVPAKLLTAQLERTDKRRDDRRQELASATLRAGTSKVRDVTDPTVLGVHRALTPHGAAPTDPVPVYVPRDRHAAVAEAMKPGSFVLLVGDSGAGKSRLAYEVMREQLAEYTLFAPEPRGLSTAIDEAADTRQAVLWLDDLERFLIGEGLTPTSVDRVLANGVVVATLRLQELDRLEEDADNDHEGIRRVLAIATRVRIDRVFTEPELGQARDRDRDPRIAEALLHADVHGLAEYLAAGPQLLERWHNGRTRGTHPRGAALVSAAVELRRAGYHGPLPRALLEKTHEVAPSDRPEDLEAAWTWATQPWHDSVALLEPMRNDAVAVFDYLVDHTQRTTSPDNPPSAELIVAALDHASSSDNESMGLTAYRGGRYELAYTAYSRAVAMHTDDRSPEMLSLRSALATLAEEMGRLDEAEAGHRVVVALATEVLGAEHPDTLAARRCLGLTWYELGRLAEAEAELSAVAHIARRVHGPDDIATVEVRGDLASIAHDQGKLPEAEAELRALLDICTRVHGPEHVDTLACRNMLALVVCDAGRVAAAEAMHREVLRLRTKTLGAEHPHALTSRNNLAITLARLGRHTEAEVEHRAELEICARVLGPEHPHTLASRNNLATALGEQGRFPEAEAEHRAVLEICTRVLGAEHPHTLICRANHADVLVKLGSLAEAEAEHRAILDLRIKVFGHEHPDTEQSRAKIASIRGIR</sequence>
<comment type="caution">
    <text evidence="3">The sequence shown here is derived from an EMBL/GenBank/DDBJ whole genome shotgun (WGS) entry which is preliminary data.</text>
</comment>
<keyword evidence="1" id="KW-0472">Membrane</keyword>
<dbReference type="Proteomes" id="UP001205185">
    <property type="component" value="Unassembled WGS sequence"/>
</dbReference>
<gene>
    <name evidence="3" type="ORF">LV75_003085</name>
</gene>
<dbReference type="InterPro" id="IPR025662">
    <property type="entry name" value="Sigma_54_int_dom_ATP-bd_1"/>
</dbReference>
<protein>
    <submittedName>
        <fullName evidence="3">Tetratricopeptide repeat-containing protein</fullName>
    </submittedName>
</protein>
<evidence type="ECO:0000259" key="2">
    <source>
        <dbReference type="SMART" id="SM00382"/>
    </source>
</evidence>
<evidence type="ECO:0000256" key="1">
    <source>
        <dbReference type="SAM" id="Phobius"/>
    </source>
</evidence>
<dbReference type="RefSeq" id="WP_253887541.1">
    <property type="nucleotide sequence ID" value="NZ_BAAAVB010000009.1"/>
</dbReference>
<dbReference type="SUPFAM" id="SSF52540">
    <property type="entry name" value="P-loop containing nucleoside triphosphate hydrolases"/>
    <property type="match status" value="1"/>
</dbReference>
<accession>A0ABT1ID98</accession>
<dbReference type="InterPro" id="IPR027417">
    <property type="entry name" value="P-loop_NTPase"/>
</dbReference>
<keyword evidence="1" id="KW-1133">Transmembrane helix</keyword>